<dbReference type="PANTHER" id="PTHR47995:SF18">
    <property type="entry name" value="TRANSCRIPTION FACTOR MYB65"/>
    <property type="match status" value="1"/>
</dbReference>
<reference evidence="9 10" key="1">
    <citation type="journal article" date="2023" name="Plants (Basel)">
        <title>Bridging the Gap: Combining Genomics and Transcriptomics Approaches to Understand Stylosanthes scabra, an Orphan Legume from the Brazilian Caatinga.</title>
        <authorList>
            <person name="Ferreira-Neto J.R.C."/>
            <person name="da Silva M.D."/>
            <person name="Binneck E."/>
            <person name="de Melo N.F."/>
            <person name="da Silva R.H."/>
            <person name="de Melo A.L.T.M."/>
            <person name="Pandolfi V."/>
            <person name="Bustamante F.O."/>
            <person name="Brasileiro-Vidal A.C."/>
            <person name="Benko-Iseppon A.M."/>
        </authorList>
    </citation>
    <scope>NUCLEOTIDE SEQUENCE [LARGE SCALE GENOMIC DNA]</scope>
    <source>
        <tissue evidence="9">Leaves</tissue>
    </source>
</reference>
<gene>
    <name evidence="9" type="ORF">PIB30_052037</name>
</gene>
<feature type="domain" description="HTH myb-type" evidence="8">
    <location>
        <begin position="40"/>
        <end position="92"/>
    </location>
</feature>
<evidence type="ECO:0000256" key="3">
    <source>
        <dbReference type="ARBA" id="ARBA00023015"/>
    </source>
</evidence>
<dbReference type="SMART" id="SM00717">
    <property type="entry name" value="SANT"/>
    <property type="match status" value="2"/>
</dbReference>
<feature type="domain" description="Myb-like" evidence="7">
    <location>
        <begin position="93"/>
        <end position="143"/>
    </location>
</feature>
<feature type="domain" description="HTH myb-type" evidence="8">
    <location>
        <begin position="93"/>
        <end position="147"/>
    </location>
</feature>
<keyword evidence="10" id="KW-1185">Reference proteome</keyword>
<keyword evidence="3" id="KW-0805">Transcription regulation</keyword>
<comment type="subcellular location">
    <subcellularLocation>
        <location evidence="1">Nucleus</location>
    </subcellularLocation>
</comment>
<dbReference type="PROSITE" id="PS51294">
    <property type="entry name" value="HTH_MYB"/>
    <property type="match status" value="2"/>
</dbReference>
<evidence type="ECO:0000256" key="2">
    <source>
        <dbReference type="ARBA" id="ARBA00022737"/>
    </source>
</evidence>
<evidence type="ECO:0000259" key="8">
    <source>
        <dbReference type="PROSITE" id="PS51294"/>
    </source>
</evidence>
<dbReference type="InterPro" id="IPR001005">
    <property type="entry name" value="SANT/Myb"/>
</dbReference>
<dbReference type="PROSITE" id="PS50090">
    <property type="entry name" value="MYB_LIKE"/>
    <property type="match status" value="2"/>
</dbReference>
<evidence type="ECO:0000256" key="1">
    <source>
        <dbReference type="ARBA" id="ARBA00004123"/>
    </source>
</evidence>
<dbReference type="EMBL" id="JASCZI010030582">
    <property type="protein sequence ID" value="MED6123729.1"/>
    <property type="molecule type" value="Genomic_DNA"/>
</dbReference>
<evidence type="ECO:0000313" key="9">
    <source>
        <dbReference type="EMBL" id="MED6123729.1"/>
    </source>
</evidence>
<evidence type="ECO:0000256" key="4">
    <source>
        <dbReference type="ARBA" id="ARBA00023125"/>
    </source>
</evidence>
<sequence>MENINKDTENDANSFTAIRGSVEEAGGGSGDSGGTTTVDDVALKKGPWTAAEDAILVEYVTKHGEGNWNAVQRNTELARCGKSCRLRWANHLRPNLKKGAFSPEEEKLIIELHAQFGNKWARMAALLPGRTDNEIKNYWNTRIKRRQRQGLPLYSDDPDRPTIATTPTTPITHPITNFINNNNNSPTPKFEFLHQNYLHSQSPHHHHHHHLNLNQNYSPLNSPLHHHRAPSYSPRPFLDATTLSSLSFSAHSPLSTSLTSSLPLPFTFQRPAPLLCNPLRFKRFRSTPDFNLTDSSNVNPTIPTTAHLFDIDNGFRFPVHLNSPSSFSHFFQNPSLLDLERNNVNMVSSTTTSSPSNFQCKMELPSNQIEPLEVKLDVEYNDLNSLNTNNGLVGDILLSETQNFASGNQVFKKRNYLSLNEGHNEVFDGCQSFDDSPLSSLYWPSASGQQDWQHNNTTEIANNVDDNFGVDIKPPEAGCLFTVARILVDTFQWEMINEWIGMVVENHHFSNEVYIGPAHPERVMCPRGSDESNYLLSPQDKER</sequence>
<dbReference type="Proteomes" id="UP001341840">
    <property type="component" value="Unassembled WGS sequence"/>
</dbReference>
<evidence type="ECO:0000313" key="10">
    <source>
        <dbReference type="Proteomes" id="UP001341840"/>
    </source>
</evidence>
<organism evidence="9 10">
    <name type="scientific">Stylosanthes scabra</name>
    <dbReference type="NCBI Taxonomy" id="79078"/>
    <lineage>
        <taxon>Eukaryota</taxon>
        <taxon>Viridiplantae</taxon>
        <taxon>Streptophyta</taxon>
        <taxon>Embryophyta</taxon>
        <taxon>Tracheophyta</taxon>
        <taxon>Spermatophyta</taxon>
        <taxon>Magnoliopsida</taxon>
        <taxon>eudicotyledons</taxon>
        <taxon>Gunneridae</taxon>
        <taxon>Pentapetalae</taxon>
        <taxon>rosids</taxon>
        <taxon>fabids</taxon>
        <taxon>Fabales</taxon>
        <taxon>Fabaceae</taxon>
        <taxon>Papilionoideae</taxon>
        <taxon>50 kb inversion clade</taxon>
        <taxon>dalbergioids sensu lato</taxon>
        <taxon>Dalbergieae</taxon>
        <taxon>Pterocarpus clade</taxon>
        <taxon>Stylosanthes</taxon>
    </lineage>
</organism>
<dbReference type="InterPro" id="IPR017930">
    <property type="entry name" value="Myb_dom"/>
</dbReference>
<dbReference type="Pfam" id="PF00249">
    <property type="entry name" value="Myb_DNA-binding"/>
    <property type="match status" value="2"/>
</dbReference>
<keyword evidence="4" id="KW-0238">DNA-binding</keyword>
<comment type="caution">
    <text evidence="9">The sequence shown here is derived from an EMBL/GenBank/DDBJ whole genome shotgun (WGS) entry which is preliminary data.</text>
</comment>
<keyword evidence="2" id="KW-0677">Repeat</keyword>
<dbReference type="CDD" id="cd00167">
    <property type="entry name" value="SANT"/>
    <property type="match status" value="2"/>
</dbReference>
<keyword evidence="5" id="KW-0804">Transcription</keyword>
<protein>
    <submittedName>
        <fullName evidence="9">Uncharacterized protein</fullName>
    </submittedName>
</protein>
<evidence type="ECO:0000256" key="6">
    <source>
        <dbReference type="ARBA" id="ARBA00023242"/>
    </source>
</evidence>
<feature type="domain" description="Myb-like" evidence="7">
    <location>
        <begin position="40"/>
        <end position="92"/>
    </location>
</feature>
<accession>A0ABU6RIG1</accession>
<proteinExistence type="predicted"/>
<dbReference type="PANTHER" id="PTHR47995">
    <property type="entry name" value="TRANSCRIPTION FACTOR MYB33-RELATED"/>
    <property type="match status" value="1"/>
</dbReference>
<keyword evidence="6" id="KW-0539">Nucleus</keyword>
<dbReference type="InterPro" id="IPR009057">
    <property type="entry name" value="Homeodomain-like_sf"/>
</dbReference>
<name>A0ABU6RIG1_9FABA</name>
<evidence type="ECO:0000256" key="5">
    <source>
        <dbReference type="ARBA" id="ARBA00023163"/>
    </source>
</evidence>
<dbReference type="Gene3D" id="1.10.10.60">
    <property type="entry name" value="Homeodomain-like"/>
    <property type="match status" value="2"/>
</dbReference>
<evidence type="ECO:0000259" key="7">
    <source>
        <dbReference type="PROSITE" id="PS50090"/>
    </source>
</evidence>
<dbReference type="SUPFAM" id="SSF46689">
    <property type="entry name" value="Homeodomain-like"/>
    <property type="match status" value="1"/>
</dbReference>